<feature type="non-terminal residue" evidence="1">
    <location>
        <position position="1"/>
    </location>
</feature>
<organism evidence="1">
    <name type="scientific">Arion vulgaris</name>
    <dbReference type="NCBI Taxonomy" id="1028688"/>
    <lineage>
        <taxon>Eukaryota</taxon>
        <taxon>Metazoa</taxon>
        <taxon>Spiralia</taxon>
        <taxon>Lophotrochozoa</taxon>
        <taxon>Mollusca</taxon>
        <taxon>Gastropoda</taxon>
        <taxon>Heterobranchia</taxon>
        <taxon>Euthyneura</taxon>
        <taxon>Panpulmonata</taxon>
        <taxon>Eupulmonata</taxon>
        <taxon>Stylommatophora</taxon>
        <taxon>Helicina</taxon>
        <taxon>Arionoidea</taxon>
        <taxon>Arionidae</taxon>
        <taxon>Arion</taxon>
    </lineage>
</organism>
<sequence length="75" mass="8621">FNFFHDNVDPSILKELCTVAYMEVWKDIHFNVYGKTGLHMVLKGSVVPLSEPYLVVDKTDNYPQTFVSLSEPDLQ</sequence>
<evidence type="ECO:0000313" key="1">
    <source>
        <dbReference type="EMBL" id="CEK97467.1"/>
    </source>
</evidence>
<proteinExistence type="predicted"/>
<dbReference type="AlphaFoldDB" id="A0A0B7BX40"/>
<reference evidence="1" key="1">
    <citation type="submission" date="2014-12" db="EMBL/GenBank/DDBJ databases">
        <title>Insight into the proteome of Arion vulgaris.</title>
        <authorList>
            <person name="Aradska J."/>
            <person name="Bulat T."/>
            <person name="Smidak R."/>
            <person name="Sarate P."/>
            <person name="Gangsoo J."/>
            <person name="Sialana F."/>
            <person name="Bilban M."/>
            <person name="Lubec G."/>
        </authorList>
    </citation>
    <scope>NUCLEOTIDE SEQUENCE</scope>
    <source>
        <tissue evidence="1">Skin</tissue>
    </source>
</reference>
<protein>
    <submittedName>
        <fullName evidence="1">Uncharacterized protein</fullName>
    </submittedName>
</protein>
<gene>
    <name evidence="1" type="primary">ORF215890</name>
</gene>
<accession>A0A0B7BX40</accession>
<dbReference type="EMBL" id="HACG01050602">
    <property type="protein sequence ID" value="CEK97467.1"/>
    <property type="molecule type" value="Transcribed_RNA"/>
</dbReference>
<feature type="non-terminal residue" evidence="1">
    <location>
        <position position="75"/>
    </location>
</feature>
<name>A0A0B7BX40_9EUPU</name>